<proteinExistence type="predicted"/>
<gene>
    <name evidence="5" type="ORF">HJG63_007037</name>
</gene>
<evidence type="ECO:0000313" key="5">
    <source>
        <dbReference type="EMBL" id="KAF6410184.1"/>
    </source>
</evidence>
<comment type="subcellular location">
    <subcellularLocation>
        <location evidence="1">Cytoplasm</location>
        <location evidence="1">Cytoskeleton</location>
    </subcellularLocation>
</comment>
<evidence type="ECO:0000256" key="3">
    <source>
        <dbReference type="ARBA" id="ARBA00023212"/>
    </source>
</evidence>
<protein>
    <submittedName>
        <fullName evidence="5">Katanin regulatory subunit B1</fullName>
    </submittedName>
</protein>
<dbReference type="GO" id="GO:0008352">
    <property type="term" value="C:katanin complex"/>
    <property type="evidence" value="ECO:0007669"/>
    <property type="project" value="TreeGrafter"/>
</dbReference>
<organism evidence="5 6">
    <name type="scientific">Rousettus aegyptiacus</name>
    <name type="common">Egyptian fruit bat</name>
    <name type="synonym">Pteropus aegyptiacus</name>
    <dbReference type="NCBI Taxonomy" id="9407"/>
    <lineage>
        <taxon>Eukaryota</taxon>
        <taxon>Metazoa</taxon>
        <taxon>Chordata</taxon>
        <taxon>Craniata</taxon>
        <taxon>Vertebrata</taxon>
        <taxon>Euteleostomi</taxon>
        <taxon>Mammalia</taxon>
        <taxon>Eutheria</taxon>
        <taxon>Laurasiatheria</taxon>
        <taxon>Chiroptera</taxon>
        <taxon>Yinpterochiroptera</taxon>
        <taxon>Pteropodoidea</taxon>
        <taxon>Pteropodidae</taxon>
        <taxon>Rousettinae</taxon>
        <taxon>Rousettus</taxon>
    </lineage>
</organism>
<dbReference type="GO" id="GO:0008017">
    <property type="term" value="F:microtubule binding"/>
    <property type="evidence" value="ECO:0007669"/>
    <property type="project" value="InterPro"/>
</dbReference>
<evidence type="ECO:0000259" key="4">
    <source>
        <dbReference type="Pfam" id="PF13925"/>
    </source>
</evidence>
<dbReference type="PANTHER" id="PTHR19845:SF0">
    <property type="entry name" value="KATANIN P80 WD40 REPEAT-CONTAINING SUBUNIT B1"/>
    <property type="match status" value="1"/>
</dbReference>
<reference evidence="5 6" key="1">
    <citation type="journal article" date="2020" name="Nature">
        <title>Six reference-quality genomes reveal evolution of bat adaptations.</title>
        <authorList>
            <person name="Jebb D."/>
            <person name="Huang Z."/>
            <person name="Pippel M."/>
            <person name="Hughes G.M."/>
            <person name="Lavrichenko K."/>
            <person name="Devanna P."/>
            <person name="Winkler S."/>
            <person name="Jermiin L.S."/>
            <person name="Skirmuntt E.C."/>
            <person name="Katzourakis A."/>
            <person name="Burkitt-Gray L."/>
            <person name="Ray D.A."/>
            <person name="Sullivan K.A.M."/>
            <person name="Roscito J.G."/>
            <person name="Kirilenko B.M."/>
            <person name="Davalos L.M."/>
            <person name="Corthals A.P."/>
            <person name="Power M.L."/>
            <person name="Jones G."/>
            <person name="Ransome R.D."/>
            <person name="Dechmann D.K.N."/>
            <person name="Locatelli A.G."/>
            <person name="Puechmaille S.J."/>
            <person name="Fedrigo O."/>
            <person name="Jarvis E.D."/>
            <person name="Hiller M."/>
            <person name="Vernes S.C."/>
            <person name="Myers E.W."/>
            <person name="Teeling E.C."/>
        </authorList>
    </citation>
    <scope>NUCLEOTIDE SEQUENCE [LARGE SCALE GENOMIC DNA]</scope>
    <source>
        <strain evidence="5">MRouAeg1</strain>
        <tissue evidence="5">Muscle</tissue>
    </source>
</reference>
<feature type="domain" description="Katanin p80 subunit C-terminal" evidence="4">
    <location>
        <begin position="67"/>
        <end position="235"/>
    </location>
</feature>
<evidence type="ECO:0000256" key="2">
    <source>
        <dbReference type="ARBA" id="ARBA00022490"/>
    </source>
</evidence>
<dbReference type="EMBL" id="JACASE010000014">
    <property type="protein sequence ID" value="KAF6410184.1"/>
    <property type="molecule type" value="Genomic_DNA"/>
</dbReference>
<keyword evidence="2" id="KW-0963">Cytoplasm</keyword>
<accession>A0A7J8CH25</accession>
<evidence type="ECO:0000256" key="1">
    <source>
        <dbReference type="ARBA" id="ARBA00004245"/>
    </source>
</evidence>
<name>A0A7J8CH25_ROUAE</name>
<dbReference type="AlphaFoldDB" id="A0A7J8CH25"/>
<sequence>MATAKEAAKPSPAMDTQLPVPNLEVLPWPQVVTSTPAPKAEPAIIPAVKIPQQTELVDEDAMSQIRKGHDTMCVVLTSRHKNLDSVRAVWTTGDIKSSLTGALFAQTSVDSAVAINDLSVVVDLLNIVNQKASLWKLDLCTTVLPQIEKLLQSKYESYVQTGCTSLKLILQRFLPLITDILAAPPSVGVDISREERLHKCRLCYKQLKSISGLVRSKSGLSGRHGSAFRELHLLMASLD</sequence>
<keyword evidence="6" id="KW-1185">Reference proteome</keyword>
<dbReference type="GO" id="GO:0007019">
    <property type="term" value="P:microtubule depolymerization"/>
    <property type="evidence" value="ECO:0007669"/>
    <property type="project" value="TreeGrafter"/>
</dbReference>
<evidence type="ECO:0000313" key="6">
    <source>
        <dbReference type="Proteomes" id="UP000593571"/>
    </source>
</evidence>
<dbReference type="Pfam" id="PF13925">
    <property type="entry name" value="Katanin_con80"/>
    <property type="match status" value="1"/>
</dbReference>
<comment type="caution">
    <text evidence="5">The sequence shown here is derived from an EMBL/GenBank/DDBJ whole genome shotgun (WGS) entry which is preliminary data.</text>
</comment>
<dbReference type="Proteomes" id="UP000593571">
    <property type="component" value="Unassembled WGS sequence"/>
</dbReference>
<keyword evidence="3" id="KW-0206">Cytoskeleton</keyword>
<dbReference type="PANTHER" id="PTHR19845">
    <property type="entry name" value="KATANIN P80 SUBUNIT"/>
    <property type="match status" value="1"/>
</dbReference>
<dbReference type="InterPro" id="IPR028021">
    <property type="entry name" value="Katanin_C-terminal"/>
</dbReference>